<dbReference type="EMBL" id="IACM01090787">
    <property type="protein sequence ID" value="LAB31552.1"/>
    <property type="molecule type" value="Transcribed_RNA"/>
</dbReference>
<evidence type="ECO:0000256" key="1">
    <source>
        <dbReference type="SAM" id="MobiDB-lite"/>
    </source>
</evidence>
<protein>
    <submittedName>
        <fullName evidence="2">Uncharacterized protein</fullName>
    </submittedName>
</protein>
<proteinExistence type="predicted"/>
<organism evidence="2">
    <name type="scientific">Micrurus spixii</name>
    <name type="common">Amazon coral snake</name>
    <dbReference type="NCBI Taxonomy" id="129469"/>
    <lineage>
        <taxon>Eukaryota</taxon>
        <taxon>Metazoa</taxon>
        <taxon>Chordata</taxon>
        <taxon>Craniata</taxon>
        <taxon>Vertebrata</taxon>
        <taxon>Euteleostomi</taxon>
        <taxon>Lepidosauria</taxon>
        <taxon>Squamata</taxon>
        <taxon>Bifurcata</taxon>
        <taxon>Unidentata</taxon>
        <taxon>Episquamata</taxon>
        <taxon>Toxicofera</taxon>
        <taxon>Serpentes</taxon>
        <taxon>Colubroidea</taxon>
        <taxon>Elapidae</taxon>
        <taxon>Elapinae</taxon>
        <taxon>Micrurus</taxon>
    </lineage>
</organism>
<feature type="region of interest" description="Disordered" evidence="1">
    <location>
        <begin position="38"/>
        <end position="71"/>
    </location>
</feature>
<name>A0A2D4MDT3_9SAUR</name>
<sequence length="137" mass="15395">MGNSGRRRPVSPSPNYNQSHSGSLLLTYGGGSVWHGDVGIFTEQRQPGQRDKQPTHRNTHSSSLKPPPPIRVQWDTLRKRQQPRGGGVSFASQQKPWRSSPLLRLALKISLAIDTAIMFPKRLVILDPNQVTRFKFC</sequence>
<reference evidence="2" key="2">
    <citation type="submission" date="2017-11" db="EMBL/GenBank/DDBJ databases">
        <title>Coralsnake Venomics: Analyses of Venom Gland Transcriptomes and Proteomes of Six Brazilian Taxa.</title>
        <authorList>
            <person name="Aird S.D."/>
            <person name="Jorge da Silva N."/>
            <person name="Qiu L."/>
            <person name="Villar-Briones A."/>
            <person name="Aparecida-Saddi V."/>
            <person name="Campos-Telles M.P."/>
            <person name="Grau M."/>
            <person name="Mikheyev A.S."/>
        </authorList>
    </citation>
    <scope>NUCLEOTIDE SEQUENCE</scope>
    <source>
        <tissue evidence="2">Venom_gland</tissue>
    </source>
</reference>
<feature type="region of interest" description="Disordered" evidence="1">
    <location>
        <begin position="1"/>
        <end position="22"/>
    </location>
</feature>
<reference evidence="2" key="1">
    <citation type="submission" date="2017-07" db="EMBL/GenBank/DDBJ databases">
        <authorList>
            <person name="Mikheyev A."/>
            <person name="Grau M."/>
        </authorList>
    </citation>
    <scope>NUCLEOTIDE SEQUENCE</scope>
    <source>
        <tissue evidence="2">Venom_gland</tissue>
    </source>
</reference>
<dbReference type="AlphaFoldDB" id="A0A2D4MDT3"/>
<evidence type="ECO:0000313" key="2">
    <source>
        <dbReference type="EMBL" id="LAB31552.1"/>
    </source>
</evidence>
<accession>A0A2D4MDT3</accession>